<proteinExistence type="predicted"/>
<dbReference type="EMBL" id="JAEAOA010002341">
    <property type="protein sequence ID" value="KAK3607749.1"/>
    <property type="molecule type" value="Genomic_DNA"/>
</dbReference>
<evidence type="ECO:0000313" key="1">
    <source>
        <dbReference type="EMBL" id="KAK3607749.1"/>
    </source>
</evidence>
<organism evidence="1 2">
    <name type="scientific">Potamilus streckersoni</name>
    <dbReference type="NCBI Taxonomy" id="2493646"/>
    <lineage>
        <taxon>Eukaryota</taxon>
        <taxon>Metazoa</taxon>
        <taxon>Spiralia</taxon>
        <taxon>Lophotrochozoa</taxon>
        <taxon>Mollusca</taxon>
        <taxon>Bivalvia</taxon>
        <taxon>Autobranchia</taxon>
        <taxon>Heteroconchia</taxon>
        <taxon>Palaeoheterodonta</taxon>
        <taxon>Unionida</taxon>
        <taxon>Unionoidea</taxon>
        <taxon>Unionidae</taxon>
        <taxon>Ambleminae</taxon>
        <taxon>Lampsilini</taxon>
        <taxon>Potamilus</taxon>
    </lineage>
</organism>
<gene>
    <name evidence="1" type="ORF">CHS0354_040654</name>
</gene>
<evidence type="ECO:0000313" key="2">
    <source>
        <dbReference type="Proteomes" id="UP001195483"/>
    </source>
</evidence>
<keyword evidence="2" id="KW-1185">Reference proteome</keyword>
<reference evidence="1" key="1">
    <citation type="journal article" date="2021" name="Genome Biol. Evol.">
        <title>A High-Quality Reference Genome for a Parasitic Bivalve with Doubly Uniparental Inheritance (Bivalvia: Unionida).</title>
        <authorList>
            <person name="Smith C.H."/>
        </authorList>
    </citation>
    <scope>NUCLEOTIDE SEQUENCE</scope>
    <source>
        <strain evidence="1">CHS0354</strain>
    </source>
</reference>
<reference evidence="1" key="3">
    <citation type="submission" date="2023-05" db="EMBL/GenBank/DDBJ databases">
        <authorList>
            <person name="Smith C.H."/>
        </authorList>
    </citation>
    <scope>NUCLEOTIDE SEQUENCE</scope>
    <source>
        <strain evidence="1">CHS0354</strain>
        <tissue evidence="1">Mantle</tissue>
    </source>
</reference>
<protein>
    <submittedName>
        <fullName evidence="1">Uncharacterized protein</fullName>
    </submittedName>
</protein>
<dbReference type="AlphaFoldDB" id="A0AAE0TCB7"/>
<reference evidence="1" key="2">
    <citation type="journal article" date="2021" name="Genome Biol. Evol.">
        <title>Developing a high-quality reference genome for a parasitic bivalve with doubly uniparental inheritance (Bivalvia: Unionida).</title>
        <authorList>
            <person name="Smith C.H."/>
        </authorList>
    </citation>
    <scope>NUCLEOTIDE SEQUENCE</scope>
    <source>
        <strain evidence="1">CHS0354</strain>
        <tissue evidence="1">Mantle</tissue>
    </source>
</reference>
<accession>A0AAE0TCB7</accession>
<dbReference type="Proteomes" id="UP001195483">
    <property type="component" value="Unassembled WGS sequence"/>
</dbReference>
<name>A0AAE0TCB7_9BIVA</name>
<sequence>MNKGYLINNGLHSRLEDTAMWHEKDHVHCSICLITSRTAMEKQSLLTIYNKDRSVRIMDNCLIRLHFYLWGSGNITEKMNAKLISIKYLKVFHYISLIMIR</sequence>
<comment type="caution">
    <text evidence="1">The sequence shown here is derived from an EMBL/GenBank/DDBJ whole genome shotgun (WGS) entry which is preliminary data.</text>
</comment>